<organism evidence="1">
    <name type="scientific">Picea sitchensis</name>
    <name type="common">Sitka spruce</name>
    <name type="synonym">Pinus sitchensis</name>
    <dbReference type="NCBI Taxonomy" id="3332"/>
    <lineage>
        <taxon>Eukaryota</taxon>
        <taxon>Viridiplantae</taxon>
        <taxon>Streptophyta</taxon>
        <taxon>Embryophyta</taxon>
        <taxon>Tracheophyta</taxon>
        <taxon>Spermatophyta</taxon>
        <taxon>Pinopsida</taxon>
        <taxon>Pinidae</taxon>
        <taxon>Conifers I</taxon>
        <taxon>Pinales</taxon>
        <taxon>Pinaceae</taxon>
        <taxon>Picea</taxon>
    </lineage>
</organism>
<evidence type="ECO:0000313" key="1">
    <source>
        <dbReference type="EMBL" id="QHR89727.1"/>
    </source>
</evidence>
<reference evidence="1" key="1">
    <citation type="submission" date="2019-03" db="EMBL/GenBank/DDBJ databases">
        <title>Largest Complete Mitochondrial Genome of a Gymnosperm, Sitka Spruce (Picea sitchensis), Indicates Complex Physical Structure.</title>
        <authorList>
            <person name="Jackman S.D."/>
            <person name="Coombe L."/>
            <person name="Warren R."/>
            <person name="Kirk H."/>
            <person name="Trinh E."/>
            <person name="McLeod T."/>
            <person name="Pleasance S."/>
            <person name="Pandoh P."/>
            <person name="Zhao Y."/>
            <person name="Coope R."/>
            <person name="Bousquet J."/>
            <person name="Bohlmann J.C."/>
            <person name="Jones S.J.M."/>
            <person name="Birol I."/>
        </authorList>
    </citation>
    <scope>NUCLEOTIDE SEQUENCE</scope>
    <source>
        <strain evidence="1">Q903</strain>
    </source>
</reference>
<proteinExistence type="predicted"/>
<accession>A0A6B9XVN0</accession>
<dbReference type="EMBL" id="MK697699">
    <property type="protein sequence ID" value="QHR89727.1"/>
    <property type="molecule type" value="Genomic_DNA"/>
</dbReference>
<protein>
    <submittedName>
        <fullName evidence="1">Uncharacterized protein</fullName>
    </submittedName>
</protein>
<keyword evidence="1" id="KW-0496">Mitochondrion</keyword>
<name>A0A6B9XVN0_PICSI</name>
<gene>
    <name evidence="1" type="primary">orf03772</name>
    <name evidence="1" type="ORF">Q903MT_gene3749</name>
</gene>
<geneLocation type="mitochondrion" evidence="1"/>
<dbReference type="AlphaFoldDB" id="A0A6B9XVN0"/>
<sequence>MQATTPTLFQVPATRREGSPPYGREYVILLLHIQRFRRRIRNVESLEGIGGTNLSFHLFNLTHYPKDLFRFIGSRNPAPND</sequence>